<gene>
    <name evidence="1" type="ORF">LYPA_23C017005</name>
</gene>
<organism evidence="1 2">
    <name type="scientific">Lynx pardinus</name>
    <name type="common">Iberian lynx</name>
    <name type="synonym">Felis pardina</name>
    <dbReference type="NCBI Taxonomy" id="191816"/>
    <lineage>
        <taxon>Eukaryota</taxon>
        <taxon>Metazoa</taxon>
        <taxon>Chordata</taxon>
        <taxon>Craniata</taxon>
        <taxon>Vertebrata</taxon>
        <taxon>Euteleostomi</taxon>
        <taxon>Mammalia</taxon>
        <taxon>Eutheria</taxon>
        <taxon>Laurasiatheria</taxon>
        <taxon>Carnivora</taxon>
        <taxon>Feliformia</taxon>
        <taxon>Felidae</taxon>
        <taxon>Felinae</taxon>
        <taxon>Lynx</taxon>
    </lineage>
</organism>
<evidence type="ECO:0000313" key="2">
    <source>
        <dbReference type="Proteomes" id="UP000386466"/>
    </source>
</evidence>
<name>A0A485PES1_LYNPA</name>
<dbReference type="Proteomes" id="UP000386466">
    <property type="component" value="Unassembled WGS sequence"/>
</dbReference>
<reference evidence="1 2" key="1">
    <citation type="submission" date="2019-01" db="EMBL/GenBank/DDBJ databases">
        <authorList>
            <person name="Alioto T."/>
            <person name="Alioto T."/>
        </authorList>
    </citation>
    <scope>NUCLEOTIDE SEQUENCE [LARGE SCALE GENOMIC DNA]</scope>
</reference>
<accession>A0A485PES1</accession>
<protein>
    <submittedName>
        <fullName evidence="1">Uncharacterized protein</fullName>
    </submittedName>
</protein>
<dbReference type="EMBL" id="CAAGRJ010036888">
    <property type="protein sequence ID" value="VFV45131.1"/>
    <property type="molecule type" value="Genomic_DNA"/>
</dbReference>
<evidence type="ECO:0000313" key="1">
    <source>
        <dbReference type="EMBL" id="VFV45131.1"/>
    </source>
</evidence>
<dbReference type="AlphaFoldDB" id="A0A485PES1"/>
<sequence length="65" mass="7447">MGTILDQRPQKERGLPIQTSAMHKSCLSALFLPHTSLWPPLCWRSQPLNQSEYYSGNLGWSDLIF</sequence>
<keyword evidence="2" id="KW-1185">Reference proteome</keyword>
<proteinExistence type="predicted"/>